<evidence type="ECO:0000313" key="3">
    <source>
        <dbReference type="EMBL" id="SNC62561.1"/>
    </source>
</evidence>
<dbReference type="InterPro" id="IPR008278">
    <property type="entry name" value="4-PPantetheinyl_Trfase_dom"/>
</dbReference>
<dbReference type="OrthoDB" id="190168at2"/>
<keyword evidence="1 3" id="KW-0808">Transferase</keyword>
<feature type="domain" description="4'-phosphopantetheinyl transferase" evidence="2">
    <location>
        <begin position="115"/>
        <end position="168"/>
    </location>
</feature>
<evidence type="ECO:0000256" key="1">
    <source>
        <dbReference type="ARBA" id="ARBA00022679"/>
    </source>
</evidence>
<keyword evidence="4" id="KW-1185">Reference proteome</keyword>
<dbReference type="SUPFAM" id="SSF56214">
    <property type="entry name" value="4'-phosphopantetheinyl transferase"/>
    <property type="match status" value="1"/>
</dbReference>
<dbReference type="AlphaFoldDB" id="A0A212T9P2"/>
<evidence type="ECO:0000313" key="4">
    <source>
        <dbReference type="Proteomes" id="UP000198122"/>
    </source>
</evidence>
<accession>A0A212T9P2</accession>
<protein>
    <submittedName>
        <fullName evidence="3">4'-phosphopantetheinyl transferase</fullName>
    </submittedName>
</protein>
<sequence length="218" mass="23100">MTRRLRVEVLWTPVGADPHARREAGWRLRDLLLARRLGVPQARLPAPVRSCEWCGGPHGRPRLPSGAVQFSTSRAPDGQGGWVVAVAATDARWWGRVPAIGLDLVGPCGDVPRPADVFSPRELESGPATGLAGVRRAFARKESVLKAAGCGLAVPLSAVTVTGARGGSGEWVARLPRVPSLRGQDVAVGSCVGAVAVLGSRWGRRPRVAAEVRRHDLC</sequence>
<dbReference type="GO" id="GO:0000287">
    <property type="term" value="F:magnesium ion binding"/>
    <property type="evidence" value="ECO:0007669"/>
    <property type="project" value="InterPro"/>
</dbReference>
<dbReference type="Proteomes" id="UP000198122">
    <property type="component" value="Unassembled WGS sequence"/>
</dbReference>
<reference evidence="3 4" key="1">
    <citation type="submission" date="2017-06" db="EMBL/GenBank/DDBJ databases">
        <authorList>
            <person name="Kim H.J."/>
            <person name="Triplett B.A."/>
        </authorList>
    </citation>
    <scope>NUCLEOTIDE SEQUENCE [LARGE SCALE GENOMIC DNA]</scope>
    <source>
        <strain evidence="3 4">DSM 22179</strain>
    </source>
</reference>
<dbReference type="EMBL" id="FYEZ01000001">
    <property type="protein sequence ID" value="SNC62561.1"/>
    <property type="molecule type" value="Genomic_DNA"/>
</dbReference>
<dbReference type="GO" id="GO:0008897">
    <property type="term" value="F:holo-[acyl-carrier-protein] synthase activity"/>
    <property type="evidence" value="ECO:0007669"/>
    <property type="project" value="InterPro"/>
</dbReference>
<evidence type="ECO:0000259" key="2">
    <source>
        <dbReference type="Pfam" id="PF01648"/>
    </source>
</evidence>
<organism evidence="3 4">
    <name type="scientific">Kytococcus aerolatus</name>
    <dbReference type="NCBI Taxonomy" id="592308"/>
    <lineage>
        <taxon>Bacteria</taxon>
        <taxon>Bacillati</taxon>
        <taxon>Actinomycetota</taxon>
        <taxon>Actinomycetes</taxon>
        <taxon>Micrococcales</taxon>
        <taxon>Kytococcaceae</taxon>
        <taxon>Kytococcus</taxon>
    </lineage>
</organism>
<name>A0A212T9P2_9MICO</name>
<gene>
    <name evidence="3" type="ORF">SAMN05445756_0723</name>
</gene>
<dbReference type="RefSeq" id="WP_088817675.1">
    <property type="nucleotide sequence ID" value="NZ_FYEZ01000001.1"/>
</dbReference>
<proteinExistence type="predicted"/>
<dbReference type="Pfam" id="PF01648">
    <property type="entry name" value="ACPS"/>
    <property type="match status" value="1"/>
</dbReference>
<dbReference type="InterPro" id="IPR037143">
    <property type="entry name" value="4-PPantetheinyl_Trfase_dom_sf"/>
</dbReference>